<reference evidence="1 2" key="1">
    <citation type="journal article" date="2007" name="Nat. Biotechnol.">
        <title>Genome sequence and identification of candidate vaccine antigens from the animal pathogen Dichelobacter nodosus.</title>
        <authorList>
            <person name="Myers G.S."/>
            <person name="Parker D."/>
            <person name="Al-Hasani K."/>
            <person name="Kennan R.M."/>
            <person name="Seemann T."/>
            <person name="Ren Q."/>
            <person name="Badger J.H."/>
            <person name="Selengut J.D."/>
            <person name="Deboy R.T."/>
            <person name="Tettelin H."/>
            <person name="Boyce J.D."/>
            <person name="McCarl V.P."/>
            <person name="Han X."/>
            <person name="Nelson W.C."/>
            <person name="Madupu R."/>
            <person name="Mohamoud Y."/>
            <person name="Holley T."/>
            <person name="Fedorova N."/>
            <person name="Khouri H."/>
            <person name="Bottomley S.P."/>
            <person name="Whittington R.J."/>
            <person name="Adler B."/>
            <person name="Songer J.G."/>
            <person name="Rood J.I."/>
            <person name="Paulsen I.T."/>
        </authorList>
    </citation>
    <scope>NUCLEOTIDE SEQUENCE [LARGE SCALE GENOMIC DNA]</scope>
    <source>
        <strain evidence="1 2">VCS1703A</strain>
    </source>
</reference>
<dbReference type="InterPro" id="IPR005651">
    <property type="entry name" value="Trm112-like"/>
</dbReference>
<dbReference type="EMBL" id="CP000513">
    <property type="protein sequence ID" value="ABQ13589.1"/>
    <property type="molecule type" value="Genomic_DNA"/>
</dbReference>
<dbReference type="eggNOG" id="COG2835">
    <property type="taxonomic scope" value="Bacteria"/>
</dbReference>
<dbReference type="Gene3D" id="2.20.25.10">
    <property type="match status" value="1"/>
</dbReference>
<dbReference type="Proteomes" id="UP000000248">
    <property type="component" value="Chromosome"/>
</dbReference>
<dbReference type="Pfam" id="PF03966">
    <property type="entry name" value="Trm112p"/>
    <property type="match status" value="1"/>
</dbReference>
<dbReference type="HOGENOM" id="CLU_2860508_0_0_6"/>
<dbReference type="RefSeq" id="WP_012030647.1">
    <property type="nucleotide sequence ID" value="NC_009446.1"/>
</dbReference>
<proteinExistence type="predicted"/>
<dbReference type="KEGG" id="dno:DNO_0303"/>
<accession>A5EW87</accession>
<sequence>MFDEATVSLLRCPVTGQALRFERAENCLYTLDHSRRYPIVDGIALLLPEHSEAIALLTAEKNDA</sequence>
<name>A5EW87_DICNV</name>
<dbReference type="STRING" id="246195.DNO_0303"/>
<gene>
    <name evidence="1" type="ordered locus">DNO_0303</name>
</gene>
<evidence type="ECO:0000313" key="1">
    <source>
        <dbReference type="EMBL" id="ABQ13589.1"/>
    </source>
</evidence>
<organism evidence="1 2">
    <name type="scientific">Dichelobacter nodosus (strain VCS1703A)</name>
    <dbReference type="NCBI Taxonomy" id="246195"/>
    <lineage>
        <taxon>Bacteria</taxon>
        <taxon>Pseudomonadati</taxon>
        <taxon>Pseudomonadota</taxon>
        <taxon>Gammaproteobacteria</taxon>
        <taxon>Cardiobacteriales</taxon>
        <taxon>Cardiobacteriaceae</taxon>
        <taxon>Dichelobacter</taxon>
    </lineage>
</organism>
<evidence type="ECO:0000313" key="2">
    <source>
        <dbReference type="Proteomes" id="UP000000248"/>
    </source>
</evidence>
<dbReference type="AlphaFoldDB" id="A5EW87"/>
<keyword evidence="2" id="KW-1185">Reference proteome</keyword>
<dbReference type="OrthoDB" id="9812205at2"/>
<protein>
    <submittedName>
        <fullName evidence="1">Uncharacterized protein</fullName>
    </submittedName>
</protein>
<dbReference type="SUPFAM" id="SSF158997">
    <property type="entry name" value="Trm112p-like"/>
    <property type="match status" value="1"/>
</dbReference>